<keyword evidence="8 12" id="KW-0812">Transmembrane</keyword>
<keyword evidence="11" id="KW-0472">Membrane</keyword>
<dbReference type="Pfam" id="PF02472">
    <property type="entry name" value="ExbD"/>
    <property type="match status" value="1"/>
</dbReference>
<evidence type="ECO:0000256" key="7">
    <source>
        <dbReference type="ARBA" id="ARBA00022519"/>
    </source>
</evidence>
<evidence type="ECO:0000256" key="11">
    <source>
        <dbReference type="ARBA" id="ARBA00023136"/>
    </source>
</evidence>
<keyword evidence="7" id="KW-0997">Cell inner membrane</keyword>
<keyword evidence="5 12" id="KW-0813">Transport</keyword>
<evidence type="ECO:0000313" key="13">
    <source>
        <dbReference type="EMBL" id="AJP71143.1"/>
    </source>
</evidence>
<evidence type="ECO:0000256" key="5">
    <source>
        <dbReference type="ARBA" id="ARBA00022448"/>
    </source>
</evidence>
<comment type="function">
    <text evidence="1">Involved in the TonB-dependent energy-dependent transport of various receptor-bound substrates.</text>
</comment>
<dbReference type="GO" id="GO:0005886">
    <property type="term" value="C:plasma membrane"/>
    <property type="evidence" value="ECO:0007669"/>
    <property type="project" value="UniProtKB-SubCell"/>
</dbReference>
<proteinExistence type="inferred from homology"/>
<keyword evidence="6" id="KW-1003">Cell membrane</keyword>
<evidence type="ECO:0000313" key="14">
    <source>
        <dbReference type="Proteomes" id="UP000032300"/>
    </source>
</evidence>
<dbReference type="EMBL" id="CP010836">
    <property type="protein sequence ID" value="AJP71143.1"/>
    <property type="molecule type" value="Genomic_DNA"/>
</dbReference>
<evidence type="ECO:0000256" key="12">
    <source>
        <dbReference type="RuleBase" id="RU003879"/>
    </source>
</evidence>
<dbReference type="Gene3D" id="3.30.420.270">
    <property type="match status" value="1"/>
</dbReference>
<sequence>MKRRNRRPKPYDDINITPMVDLTFVLLVIFILMTTMSVQGIKVALPKASSSVSLEKPSTRAVTIDGAGQIYLDASPVTIPELESALRTLRATDGEFPVVVRGDRVAQYGRLMEVMDVCGRLGISQIGLVSEKPRT</sequence>
<keyword evidence="9 12" id="KW-0653">Protein transport</keyword>
<evidence type="ECO:0000256" key="3">
    <source>
        <dbReference type="ARBA" id="ARBA00005811"/>
    </source>
</evidence>
<gene>
    <name evidence="13" type="ORF">TS85_03875</name>
</gene>
<evidence type="ECO:0000256" key="2">
    <source>
        <dbReference type="ARBA" id="ARBA00004249"/>
    </source>
</evidence>
<reference evidence="13 14" key="1">
    <citation type="journal article" date="2015" name="Int. J. Syst. Evol. Microbiol.">
        <title>Sphingomonas hengshuiensis sp. nov., isolated from lake wetland.</title>
        <authorList>
            <person name="Wei S."/>
            <person name="Wang T."/>
            <person name="Liu H."/>
            <person name="Zhang C."/>
            <person name="Guo J."/>
            <person name="Wang Q."/>
            <person name="Liang K."/>
            <person name="Zhang Z."/>
        </authorList>
    </citation>
    <scope>NUCLEOTIDE SEQUENCE [LARGE SCALE GENOMIC DNA]</scope>
    <source>
        <strain evidence="13 14">WHSC-8</strain>
    </source>
</reference>
<dbReference type="GO" id="GO:0022857">
    <property type="term" value="F:transmembrane transporter activity"/>
    <property type="evidence" value="ECO:0007669"/>
    <property type="project" value="InterPro"/>
</dbReference>
<reference evidence="13 14" key="2">
    <citation type="submission" date="2015-02" db="EMBL/GenBank/DDBJ databases">
        <title>The complete genome of Sphingomonas hengshuiensis sp. WHSC-8 isolated from soil of Hengshui Lake.</title>
        <authorList>
            <person name="Wei S."/>
            <person name="Guo J."/>
            <person name="Su C."/>
            <person name="Wu R."/>
            <person name="Zhang Z."/>
            <person name="Liang K."/>
            <person name="Li H."/>
            <person name="Wang T."/>
            <person name="Liu H."/>
            <person name="Zhang C."/>
            <person name="Li Z."/>
            <person name="Wang Q."/>
            <person name="Meng J."/>
        </authorList>
    </citation>
    <scope>NUCLEOTIDE SEQUENCE [LARGE SCALE GENOMIC DNA]</scope>
    <source>
        <strain evidence="13 14">WHSC-8</strain>
    </source>
</reference>
<dbReference type="KEGG" id="sphi:TS85_03875"/>
<keyword evidence="10" id="KW-1133">Transmembrane helix</keyword>
<evidence type="ECO:0000256" key="1">
    <source>
        <dbReference type="ARBA" id="ARBA00003540"/>
    </source>
</evidence>
<evidence type="ECO:0000256" key="6">
    <source>
        <dbReference type="ARBA" id="ARBA00022475"/>
    </source>
</evidence>
<dbReference type="Proteomes" id="UP000032300">
    <property type="component" value="Chromosome"/>
</dbReference>
<evidence type="ECO:0000256" key="10">
    <source>
        <dbReference type="ARBA" id="ARBA00022989"/>
    </source>
</evidence>
<dbReference type="RefSeq" id="WP_044330537.1">
    <property type="nucleotide sequence ID" value="NZ_CP010836.1"/>
</dbReference>
<keyword evidence="14" id="KW-1185">Reference proteome</keyword>
<dbReference type="InterPro" id="IPR003400">
    <property type="entry name" value="ExbD"/>
</dbReference>
<dbReference type="OrthoDB" id="195377at2"/>
<dbReference type="PANTHER" id="PTHR30558:SF12">
    <property type="entry name" value="BIOPOLYMER TRANSPORT PROTEIN EXBD"/>
    <property type="match status" value="1"/>
</dbReference>
<dbReference type="GO" id="GO:0015031">
    <property type="term" value="P:protein transport"/>
    <property type="evidence" value="ECO:0007669"/>
    <property type="project" value="UniProtKB-KW"/>
</dbReference>
<organism evidence="13 14">
    <name type="scientific">Sphingomonas hengshuiensis</name>
    <dbReference type="NCBI Taxonomy" id="1609977"/>
    <lineage>
        <taxon>Bacteria</taxon>
        <taxon>Pseudomonadati</taxon>
        <taxon>Pseudomonadota</taxon>
        <taxon>Alphaproteobacteria</taxon>
        <taxon>Sphingomonadales</taxon>
        <taxon>Sphingomonadaceae</taxon>
        <taxon>Sphingomonas</taxon>
    </lineage>
</organism>
<comment type="similarity">
    <text evidence="3 12">Belongs to the ExbD/TolR family.</text>
</comment>
<dbReference type="AlphaFoldDB" id="A0A7U4LEF0"/>
<evidence type="ECO:0000256" key="4">
    <source>
        <dbReference type="ARBA" id="ARBA00011471"/>
    </source>
</evidence>
<evidence type="ECO:0000256" key="9">
    <source>
        <dbReference type="ARBA" id="ARBA00022927"/>
    </source>
</evidence>
<comment type="subunit">
    <text evidence="4">The accessory proteins ExbB and ExbD seem to form a complex with TonB.</text>
</comment>
<name>A0A7U4LEF0_9SPHN</name>
<dbReference type="PANTHER" id="PTHR30558">
    <property type="entry name" value="EXBD MEMBRANE COMPONENT OF PMF-DRIVEN MACROMOLECULE IMPORT SYSTEM"/>
    <property type="match status" value="1"/>
</dbReference>
<evidence type="ECO:0000256" key="8">
    <source>
        <dbReference type="ARBA" id="ARBA00022692"/>
    </source>
</evidence>
<accession>A0A7U4LEF0</accession>
<comment type="subcellular location">
    <subcellularLocation>
        <location evidence="2">Cell inner membrane</location>
        <topology evidence="2">Single-pass type II membrane protein</topology>
    </subcellularLocation>
    <subcellularLocation>
        <location evidence="12">Cell membrane</location>
        <topology evidence="12">Single-pass type II membrane protein</topology>
    </subcellularLocation>
</comment>
<protein>
    <submittedName>
        <fullName evidence="13">Biopolymer transporter ExbD</fullName>
    </submittedName>
</protein>